<dbReference type="AlphaFoldDB" id="A0A1U9KH54"/>
<reference evidence="2 3" key="1">
    <citation type="submission" date="2016-03" db="EMBL/GenBank/DDBJ databases">
        <title>Acetic acid bacteria sequencing.</title>
        <authorList>
            <person name="Brandt J."/>
            <person name="Jakob F."/>
            <person name="Vogel R.F."/>
        </authorList>
    </citation>
    <scope>NUCLEOTIDE SEQUENCE [LARGE SCALE GENOMIC DNA]</scope>
    <source>
        <strain evidence="2 3">TMW2.1153</strain>
    </source>
</reference>
<evidence type="ECO:0000313" key="2">
    <source>
        <dbReference type="EMBL" id="AQS85142.1"/>
    </source>
</evidence>
<name>A0A1U9KH54_ACEAC</name>
<evidence type="ECO:0000256" key="1">
    <source>
        <dbReference type="SAM" id="Phobius"/>
    </source>
</evidence>
<dbReference type="KEGG" id="aace:A0U92_10510"/>
<accession>A0A1U9KH54</accession>
<dbReference type="EMBL" id="CP014692">
    <property type="protein sequence ID" value="AQS85142.1"/>
    <property type="molecule type" value="Genomic_DNA"/>
</dbReference>
<keyword evidence="3" id="KW-1185">Reference proteome</keyword>
<feature type="transmembrane region" description="Helical" evidence="1">
    <location>
        <begin position="49"/>
        <end position="68"/>
    </location>
</feature>
<gene>
    <name evidence="2" type="ORF">A0U92_10510</name>
</gene>
<keyword evidence="1" id="KW-1133">Transmembrane helix</keyword>
<evidence type="ECO:0000313" key="3">
    <source>
        <dbReference type="Proteomes" id="UP000188937"/>
    </source>
</evidence>
<organism evidence="2 3">
    <name type="scientific">Acetobacter aceti</name>
    <dbReference type="NCBI Taxonomy" id="435"/>
    <lineage>
        <taxon>Bacteria</taxon>
        <taxon>Pseudomonadati</taxon>
        <taxon>Pseudomonadota</taxon>
        <taxon>Alphaproteobacteria</taxon>
        <taxon>Acetobacterales</taxon>
        <taxon>Acetobacteraceae</taxon>
        <taxon>Acetobacter</taxon>
        <taxon>Acetobacter subgen. Acetobacter</taxon>
    </lineage>
</organism>
<dbReference type="Proteomes" id="UP000188937">
    <property type="component" value="Chromosome"/>
</dbReference>
<keyword evidence="1" id="KW-0812">Transmembrane</keyword>
<keyword evidence="1" id="KW-0472">Membrane</keyword>
<proteinExistence type="predicted"/>
<protein>
    <submittedName>
        <fullName evidence="2">Uncharacterized protein</fullName>
    </submittedName>
</protein>
<feature type="transmembrane region" description="Helical" evidence="1">
    <location>
        <begin position="12"/>
        <end position="29"/>
    </location>
</feature>
<sequence length="266" mass="30659">MLFMNFTRFQAFVFCFVVLGCSFELLLVFRGDAVATVLSSLFTRHNVKGVVALLTPIVVGLVTVYIAWQQHLLSRTQAKLSQDQRDIAHNKQRVELFEKIYELYDDLSHGFEMLLGLTDYIPSSKDIVSFNENINKNYSLDCKISGDNIKADMYYFISKYDEMKSKIKTFENNIHTINGKCRFIFDANTAKSIKKLCYYLSDLIWYLSEVKSSMSLDKSVFSDSVLNSIRRCEDCRFHAIECQLSVESLFDLYLNISDITKQSSVS</sequence>